<proteinExistence type="predicted"/>
<feature type="transmembrane region" description="Helical" evidence="1">
    <location>
        <begin position="491"/>
        <end position="517"/>
    </location>
</feature>
<dbReference type="Pfam" id="PF00873">
    <property type="entry name" value="ACR_tran"/>
    <property type="match status" value="1"/>
</dbReference>
<dbReference type="EMBL" id="BBMN01000019">
    <property type="protein sequence ID" value="GAL07726.1"/>
    <property type="molecule type" value="Genomic_DNA"/>
</dbReference>
<feature type="transmembrane region" description="Helical" evidence="1">
    <location>
        <begin position="38"/>
        <end position="58"/>
    </location>
</feature>
<dbReference type="InterPro" id="IPR027463">
    <property type="entry name" value="AcrB_DN_DC_subdom"/>
</dbReference>
<dbReference type="Gene3D" id="3.30.2090.10">
    <property type="entry name" value="Multidrug efflux transporter AcrB TolC docking domain, DN and DC subdomains"/>
    <property type="match status" value="1"/>
</dbReference>
<dbReference type="GO" id="GO:0005886">
    <property type="term" value="C:plasma membrane"/>
    <property type="evidence" value="ECO:0007669"/>
    <property type="project" value="TreeGrafter"/>
</dbReference>
<keyword evidence="1" id="KW-0472">Membrane</keyword>
<dbReference type="AlphaFoldDB" id="A0A090QXW2"/>
<evidence type="ECO:0000313" key="2">
    <source>
        <dbReference type="EMBL" id="GAL07726.1"/>
    </source>
</evidence>
<keyword evidence="1" id="KW-1133">Transmembrane helix</keyword>
<dbReference type="Gene3D" id="3.30.70.1430">
    <property type="entry name" value="Multidrug efflux transporter AcrB pore domain"/>
    <property type="match status" value="1"/>
</dbReference>
<feature type="transmembrane region" description="Helical" evidence="1">
    <location>
        <begin position="413"/>
        <end position="437"/>
    </location>
</feature>
<dbReference type="Gene3D" id="3.30.70.1440">
    <property type="entry name" value="Multidrug efflux transporter AcrB pore domain"/>
    <property type="match status" value="1"/>
</dbReference>
<reference evidence="2 3" key="1">
    <citation type="journal article" date="2014" name="Genome Announc.">
        <title>Draft Genome Sequences of Two Vibrionaceae Species, Vibrio ponticus C121 and Photobacterium aphoticum C119, Isolated as Coral Reef Microbiota.</title>
        <authorList>
            <person name="Al-saari N."/>
            <person name="Meirelles P.M."/>
            <person name="Mino S."/>
            <person name="Suda W."/>
            <person name="Oshima K."/>
            <person name="Hattori M."/>
            <person name="Ohkuma M."/>
            <person name="Thompson F.L."/>
            <person name="Gomez-Gil B."/>
            <person name="Sawabe T."/>
            <person name="Sawabe T."/>
        </authorList>
    </citation>
    <scope>NUCLEOTIDE SEQUENCE [LARGE SCALE GENOMIC DNA]</scope>
    <source>
        <strain evidence="2 3">JCM 19237</strain>
    </source>
</reference>
<dbReference type="PANTHER" id="PTHR32063">
    <property type="match status" value="1"/>
</dbReference>
<dbReference type="SUPFAM" id="SSF82866">
    <property type="entry name" value="Multidrug efflux transporter AcrB transmembrane domain"/>
    <property type="match status" value="1"/>
</dbReference>
<feature type="transmembrane region" description="Helical" evidence="1">
    <location>
        <begin position="360"/>
        <end position="380"/>
    </location>
</feature>
<accession>A0A090QXW2</accession>
<dbReference type="SUPFAM" id="SSF82714">
    <property type="entry name" value="Multidrug efflux transporter AcrB TolC docking domain, DN and DC subdomains"/>
    <property type="match status" value="1"/>
</dbReference>
<dbReference type="InterPro" id="IPR001036">
    <property type="entry name" value="Acrflvin-R"/>
</dbReference>
<gene>
    <name evidence="2" type="ORF">JCM19237_6908</name>
</gene>
<dbReference type="eggNOG" id="COG0841">
    <property type="taxonomic scope" value="Bacteria"/>
</dbReference>
<comment type="caution">
    <text evidence="2">The sequence shown here is derived from an EMBL/GenBank/DDBJ whole genome shotgun (WGS) entry which is preliminary data.</text>
</comment>
<dbReference type="PRINTS" id="PR00702">
    <property type="entry name" value="ACRIFLAVINRP"/>
</dbReference>
<feature type="transmembrane region" description="Helical" evidence="1">
    <location>
        <begin position="387"/>
        <end position="407"/>
    </location>
</feature>
<keyword evidence="1" id="KW-0812">Transmembrane</keyword>
<dbReference type="STRING" id="754436.JCM19237_6908"/>
<name>A0A090QXW2_9GAMM</name>
<dbReference type="PANTHER" id="PTHR32063:SF28">
    <property type="entry name" value="BLR2861 PROTEIN"/>
    <property type="match status" value="1"/>
</dbReference>
<dbReference type="Proteomes" id="UP000029227">
    <property type="component" value="Unassembled WGS sequence"/>
</dbReference>
<evidence type="ECO:0000313" key="3">
    <source>
        <dbReference type="Proteomes" id="UP000029227"/>
    </source>
</evidence>
<dbReference type="SUPFAM" id="SSF82693">
    <property type="entry name" value="Multidrug efflux transporter AcrB pore domain, PN1, PN2, PC1 and PC2 subdomains"/>
    <property type="match status" value="1"/>
</dbReference>
<organism evidence="2 3">
    <name type="scientific">Photobacterium aphoticum</name>
    <dbReference type="NCBI Taxonomy" id="754436"/>
    <lineage>
        <taxon>Bacteria</taxon>
        <taxon>Pseudomonadati</taxon>
        <taxon>Pseudomonadota</taxon>
        <taxon>Gammaproteobacteria</taxon>
        <taxon>Vibrionales</taxon>
        <taxon>Vibrionaceae</taxon>
        <taxon>Photobacterium</taxon>
    </lineage>
</organism>
<evidence type="ECO:0000256" key="1">
    <source>
        <dbReference type="SAM" id="Phobius"/>
    </source>
</evidence>
<dbReference type="Gene3D" id="1.20.1640.10">
    <property type="entry name" value="Multidrug efflux transporter AcrB transmembrane domain"/>
    <property type="match status" value="1"/>
</dbReference>
<sequence>MLKANEKPSKFETTVHHFLDRMTARYEKMLGGIMQMRPVVIVFAVIVFGTLPILFKFIPSELAPSEDKGVLVLMGTAPSNANLDYIENTMERVNGILADQPEVAFAQVFSGVPSSNQAFGIASMVPWSERTASQAEVVKRVTGLVKDVPEMAVTAFQMPELPGAGSGLPIQFVITTPNSFESLFQISSDILAKVKNNGMFVYSDLDLNYDSATMKIKIDKDKAGAYGVTMQDIGITLSTMMADGYVNRIDLNGRSYEVIPQVERKYRLNPESLKGYYVRAANGNAIPLGSLVTIDVVSEPRSLPHFNQLNSATVGAVPAPGVAMGDAINWFQTEAVSMLPSGYQYDFMGESRQFVTEGNALYTTFALALAIIFLVLAIQFESLRDPLVILVSVPLAICGALIALAWGAATMNIYSQVGLITLIGLITKHGILICEVAKEEQLLHKKDRMAAVMEAAKIRLRPILMTTAAMIAGLIPLLYATGAGAAQRFSIGIVIVAGLAIGTLFTLFVLPVIYTYLASVHKPLPVFVEDKDLEKLKRADEARHALKEAREQ</sequence>
<protein>
    <submittedName>
        <fullName evidence="2">RND multidrug efflux transporter</fullName>
    </submittedName>
</protein>
<feature type="transmembrane region" description="Helical" evidence="1">
    <location>
        <begin position="458"/>
        <end position="479"/>
    </location>
</feature>
<dbReference type="GO" id="GO:0042910">
    <property type="term" value="F:xenobiotic transmembrane transporter activity"/>
    <property type="evidence" value="ECO:0007669"/>
    <property type="project" value="TreeGrafter"/>
</dbReference>